<keyword evidence="3" id="KW-1185">Reference proteome</keyword>
<dbReference type="Proteomes" id="UP000180175">
    <property type="component" value="Chromosome"/>
</dbReference>
<reference evidence="2 3" key="3">
    <citation type="journal article" date="2019" name="Int. J. Syst. Evol. Microbiol.">
        <title>Anaerobacillus isosaccharinicus sp. nov., an alkaliphilic bacterium which degrades isosaccharinic acid.</title>
        <authorList>
            <person name="Bassil N.M."/>
            <person name="Lloyd J.R."/>
        </authorList>
    </citation>
    <scope>NUCLEOTIDE SEQUENCE [LARGE SCALE GENOMIC DNA]</scope>
    <source>
        <strain evidence="2 3">NB2006</strain>
    </source>
</reference>
<name>A0A1S2MDC0_9BACI</name>
<dbReference type="EMBL" id="CP063356">
    <property type="protein sequence ID" value="QOY37707.1"/>
    <property type="molecule type" value="Genomic_DNA"/>
</dbReference>
<reference evidence="1 3" key="1">
    <citation type="submission" date="2016-10" db="EMBL/GenBank/DDBJ databases">
        <title>Draft genome sequences of four alkaliphilic bacteria belonging to the Anaerobacillus genus.</title>
        <authorList>
            <person name="Bassil N.M."/>
            <person name="Lloyd J.R."/>
        </authorList>
    </citation>
    <scope>NUCLEOTIDE SEQUENCE [LARGE SCALE GENOMIC DNA]</scope>
    <source>
        <strain evidence="1 3">NB2006</strain>
    </source>
</reference>
<reference evidence="2" key="4">
    <citation type="submission" date="2020-10" db="EMBL/GenBank/DDBJ databases">
        <authorList>
            <person name="Bassil N.M."/>
            <person name="Lloyd J.R."/>
        </authorList>
    </citation>
    <scope>NUCLEOTIDE SEQUENCE</scope>
    <source>
        <strain evidence="2">NB2006</strain>
    </source>
</reference>
<proteinExistence type="predicted"/>
<protein>
    <submittedName>
        <fullName evidence="1">Uncharacterized protein</fullName>
    </submittedName>
</protein>
<sequence length="67" mass="7566">MKKDFWLIVFNRKTGAFENAAMVGSPVDTIDSIKDKFLITYGEHYLTIEIGEGTERPEGLSLLPFVD</sequence>
<organism evidence="1 3">
    <name type="scientific">Anaerobacillus isosaccharinicus</name>
    <dbReference type="NCBI Taxonomy" id="1532552"/>
    <lineage>
        <taxon>Bacteria</taxon>
        <taxon>Bacillati</taxon>
        <taxon>Bacillota</taxon>
        <taxon>Bacilli</taxon>
        <taxon>Bacillales</taxon>
        <taxon>Bacillaceae</taxon>
        <taxon>Anaerobacillus</taxon>
    </lineage>
</organism>
<accession>A0A1S2MDC0</accession>
<dbReference type="RefSeq" id="WP_071316211.1">
    <property type="nucleotide sequence ID" value="NZ_CP063356.2"/>
</dbReference>
<evidence type="ECO:0000313" key="3">
    <source>
        <dbReference type="Proteomes" id="UP000180175"/>
    </source>
</evidence>
<evidence type="ECO:0000313" key="2">
    <source>
        <dbReference type="EMBL" id="QOY37707.1"/>
    </source>
</evidence>
<reference evidence="2 3" key="2">
    <citation type="journal article" date="2017" name="Genome Announc.">
        <title>Draft Genome Sequences of Four Alkaliphilic Bacteria Belonging to the Anaerobacillus Genus.</title>
        <authorList>
            <person name="Bassil N.M."/>
            <person name="Lloyd J.R."/>
        </authorList>
    </citation>
    <scope>NUCLEOTIDE SEQUENCE [LARGE SCALE GENOMIC DNA]</scope>
    <source>
        <strain evidence="2 3">NB2006</strain>
    </source>
</reference>
<gene>
    <name evidence="2" type="ORF">AWH56_009040</name>
    <name evidence="1" type="ORF">AWH56_05715</name>
</gene>
<dbReference type="KEGG" id="aia:AWH56_009040"/>
<dbReference type="EMBL" id="LQXD01000053">
    <property type="protein sequence ID" value="OIJ22564.1"/>
    <property type="molecule type" value="Genomic_DNA"/>
</dbReference>
<dbReference type="OrthoDB" id="2889132at2"/>
<dbReference type="AlphaFoldDB" id="A0A1S2MDC0"/>
<evidence type="ECO:0000313" key="1">
    <source>
        <dbReference type="EMBL" id="OIJ22564.1"/>
    </source>
</evidence>